<gene>
    <name evidence="1" type="ORF">GQ602_003670</name>
</gene>
<dbReference type="AlphaFoldDB" id="A0A8H4Q8P0"/>
<protein>
    <submittedName>
        <fullName evidence="1">Uncharacterized protein</fullName>
    </submittedName>
</protein>
<dbReference type="Proteomes" id="UP000562929">
    <property type="component" value="Unassembled WGS sequence"/>
</dbReference>
<reference evidence="1 2" key="1">
    <citation type="journal article" date="2020" name="G3 (Bethesda)">
        <title>Genetic Underpinnings of Host Manipulation by Ophiocordyceps as Revealed by Comparative Transcriptomics.</title>
        <authorList>
            <person name="Will I."/>
            <person name="Das B."/>
            <person name="Trinh T."/>
            <person name="Brachmann A."/>
            <person name="Ohm R.A."/>
            <person name="de Bekker C."/>
        </authorList>
    </citation>
    <scope>NUCLEOTIDE SEQUENCE [LARGE SCALE GENOMIC DNA]</scope>
    <source>
        <strain evidence="1 2">EC05</strain>
    </source>
</reference>
<accession>A0A8H4Q8P0</accession>
<comment type="caution">
    <text evidence="1">The sequence shown here is derived from an EMBL/GenBank/DDBJ whole genome shotgun (WGS) entry which is preliminary data.</text>
</comment>
<sequence length="72" mass="8128">MMRNGSRTPRPWQAESRHLSSVSLARSQARDPVAWRHFQATLWGLVPAAHSAPARILHAQHTPFHHGSRFVA</sequence>
<organism evidence="1 2">
    <name type="scientific">Ophiocordyceps camponoti-floridani</name>
    <dbReference type="NCBI Taxonomy" id="2030778"/>
    <lineage>
        <taxon>Eukaryota</taxon>
        <taxon>Fungi</taxon>
        <taxon>Dikarya</taxon>
        <taxon>Ascomycota</taxon>
        <taxon>Pezizomycotina</taxon>
        <taxon>Sordariomycetes</taxon>
        <taxon>Hypocreomycetidae</taxon>
        <taxon>Hypocreales</taxon>
        <taxon>Ophiocordycipitaceae</taxon>
        <taxon>Ophiocordyceps</taxon>
    </lineage>
</organism>
<dbReference type="EMBL" id="JAACLJ010000003">
    <property type="protein sequence ID" value="KAF4589781.1"/>
    <property type="molecule type" value="Genomic_DNA"/>
</dbReference>
<evidence type="ECO:0000313" key="2">
    <source>
        <dbReference type="Proteomes" id="UP000562929"/>
    </source>
</evidence>
<proteinExistence type="predicted"/>
<name>A0A8H4Q8P0_9HYPO</name>
<evidence type="ECO:0000313" key="1">
    <source>
        <dbReference type="EMBL" id="KAF4589781.1"/>
    </source>
</evidence>
<keyword evidence="2" id="KW-1185">Reference proteome</keyword>